<keyword evidence="1" id="KW-0479">Metal-binding</keyword>
<feature type="compositionally biased region" description="Polar residues" evidence="2">
    <location>
        <begin position="323"/>
        <end position="366"/>
    </location>
</feature>
<dbReference type="KEGG" id="clec:106668874"/>
<evidence type="ECO:0000256" key="1">
    <source>
        <dbReference type="ARBA" id="ARBA00022723"/>
    </source>
</evidence>
<feature type="compositionally biased region" description="Basic and acidic residues" evidence="2">
    <location>
        <begin position="165"/>
        <end position="176"/>
    </location>
</feature>
<reference evidence="3" key="1">
    <citation type="submission" date="2022-01" db="UniProtKB">
        <authorList>
            <consortium name="EnsemblMetazoa"/>
        </authorList>
    </citation>
    <scope>IDENTIFICATION</scope>
</reference>
<feature type="region of interest" description="Disordered" evidence="2">
    <location>
        <begin position="253"/>
        <end position="388"/>
    </location>
</feature>
<dbReference type="GO" id="GO:0003824">
    <property type="term" value="F:catalytic activity"/>
    <property type="evidence" value="ECO:0007669"/>
    <property type="project" value="InterPro"/>
</dbReference>
<dbReference type="Proteomes" id="UP000494040">
    <property type="component" value="Unassembled WGS sequence"/>
</dbReference>
<evidence type="ECO:0000256" key="2">
    <source>
        <dbReference type="SAM" id="MobiDB-lite"/>
    </source>
</evidence>
<dbReference type="AlphaFoldDB" id="A0A8I6SSV8"/>
<protein>
    <submittedName>
        <fullName evidence="3">Uncharacterized protein</fullName>
    </submittedName>
</protein>
<feature type="compositionally biased region" description="Basic and acidic residues" evidence="2">
    <location>
        <begin position="285"/>
        <end position="304"/>
    </location>
</feature>
<accession>A0A8I6SSV8</accession>
<feature type="compositionally biased region" description="Basic and acidic residues" evidence="2">
    <location>
        <begin position="134"/>
        <end position="155"/>
    </location>
</feature>
<dbReference type="OrthoDB" id="10681147at2759"/>
<name>A0A8I6SSV8_CIMLE</name>
<feature type="region of interest" description="Disordered" evidence="2">
    <location>
        <begin position="680"/>
        <end position="726"/>
    </location>
</feature>
<dbReference type="EnsemblMetazoa" id="XM_024226153.1">
    <property type="protein sequence ID" value="XP_024081921.1"/>
    <property type="gene ID" value="LOC106668874"/>
</dbReference>
<keyword evidence="4" id="KW-1185">Reference proteome</keyword>
<proteinExistence type="predicted"/>
<evidence type="ECO:0000313" key="4">
    <source>
        <dbReference type="Proteomes" id="UP000494040"/>
    </source>
</evidence>
<sequence>MSENMYRPGQPYQFFAQEMQEANYHYSMGLNPQDTFLGRHSPQREENVYVMAPFGYAQETRPTTPTPNYVPYSGPIPFFGFEQQDLAPEKKTCSLAPQKYQELLPAFGTEEDPLGDKYRANKLKRKYTNNSRSRSRDKAEIHSPHVKDRAMEKNNDVSYSRGHSRNREPKQKFSDEAIHTNRALNNYYNYNMYNSTNKYNNYNSSYNSTYSNSNNNYSSSNNGNNNKKCYLKGHSRNESPKLNCSVEEIVGNRKITGQNNSGSGSRSASESRSKNKSQSPQYDRVSQKELKQKKTVHLVDKSTSSHDQSPNKLQRKREKQKMSSESGVMKNSIQQPIENKNRNEMNGNQNTPSESKAANTSTQSIANKRGNEMHTRTQTPFYDYSTKMKPPWQPDKVIIDMQKNSRYDQSRNEHKTLPRIPVPLLDEGFDAHSELQPWPSQKPKEVQKFIPPNLMKKMRGQRKQADTNLKQTEPKGVYDGPNWTYEVIQLAKPAGIYEKSTKWSYNRPSDVHLTVGNMSMATSTTDMTNSQGVHLPSISQSQGISAGIHLPFPSHFGGEVQDFFPPDFYWENENYNISDTHGRHELPRERNCQGMSEEWEARNIHEEKNGKPLIRLRDVNEDAEPAFLRPDIGVYRRRELDPIEEYGRTKGIQKKIKVTNFKKDDKKIVYDPRFRTVDPCNRLNPPYSKHVTKRELPPPRANMDSPKKKDQIQSTSEQLKRKEPRPEMDFTGKKFLRAVLPCNDRNFRVPKGAHPELLMEHRNFCQKPYREPVVLCDAAAMANIGRHLIWSEDNQQSPCELRTTVAPKEDKKMIKFQILEGGIYKADTAAQTAETVNRVILCI</sequence>
<feature type="compositionally biased region" description="Low complexity" evidence="2">
    <location>
        <begin position="257"/>
        <end position="270"/>
    </location>
</feature>
<dbReference type="InterPro" id="IPR000486">
    <property type="entry name" value="Xdiol_ring_cleave_dOase_1/2"/>
</dbReference>
<feature type="region of interest" description="Disordered" evidence="2">
    <location>
        <begin position="213"/>
        <end position="239"/>
    </location>
</feature>
<evidence type="ECO:0000313" key="3">
    <source>
        <dbReference type="EnsemblMetazoa" id="XP_024081921.1"/>
    </source>
</evidence>
<organism evidence="3 4">
    <name type="scientific">Cimex lectularius</name>
    <name type="common">Bed bug</name>
    <name type="synonym">Acanthia lectularia</name>
    <dbReference type="NCBI Taxonomy" id="79782"/>
    <lineage>
        <taxon>Eukaryota</taxon>
        <taxon>Metazoa</taxon>
        <taxon>Ecdysozoa</taxon>
        <taxon>Arthropoda</taxon>
        <taxon>Hexapoda</taxon>
        <taxon>Insecta</taxon>
        <taxon>Pterygota</taxon>
        <taxon>Neoptera</taxon>
        <taxon>Paraneoptera</taxon>
        <taxon>Hemiptera</taxon>
        <taxon>Heteroptera</taxon>
        <taxon>Panheteroptera</taxon>
        <taxon>Cimicomorpha</taxon>
        <taxon>Cimicidae</taxon>
        <taxon>Cimex</taxon>
    </lineage>
</organism>
<feature type="region of interest" description="Disordered" evidence="2">
    <location>
        <begin position="107"/>
        <end position="176"/>
    </location>
</feature>
<feature type="compositionally biased region" description="Low complexity" evidence="2">
    <location>
        <begin position="213"/>
        <end position="226"/>
    </location>
</feature>
<dbReference type="GeneID" id="106668874"/>
<dbReference type="GO" id="GO:0008198">
    <property type="term" value="F:ferrous iron binding"/>
    <property type="evidence" value="ECO:0007669"/>
    <property type="project" value="InterPro"/>
</dbReference>
<dbReference type="PROSITE" id="PS00082">
    <property type="entry name" value="EXTRADIOL_DIOXYGENAS"/>
    <property type="match status" value="1"/>
</dbReference>
<dbReference type="RefSeq" id="XP_024081921.1">
    <property type="nucleotide sequence ID" value="XM_024226153.1"/>
</dbReference>